<dbReference type="PANTHER" id="PTHR45759">
    <property type="entry name" value="NUCLEOLAR GTP-BINDING PROTEIN 1"/>
    <property type="match status" value="1"/>
</dbReference>
<evidence type="ECO:0000313" key="2">
    <source>
        <dbReference type="EMBL" id="GAH08232.1"/>
    </source>
</evidence>
<feature type="domain" description="NOG1 N-terminal helical" evidence="1">
    <location>
        <begin position="5"/>
        <end position="140"/>
    </location>
</feature>
<protein>
    <recommendedName>
        <fullName evidence="1">NOG1 N-terminal helical domain-containing protein</fullName>
    </recommendedName>
</protein>
<gene>
    <name evidence="2" type="ORF">S01H4_57572</name>
</gene>
<dbReference type="SUPFAM" id="SSF52540">
    <property type="entry name" value="P-loop containing nucleoside triphosphate hydrolases"/>
    <property type="match status" value="1"/>
</dbReference>
<dbReference type="AlphaFoldDB" id="X1CKI0"/>
<dbReference type="Gene3D" id="1.20.120.1190">
    <property type="match status" value="1"/>
</dbReference>
<dbReference type="Pfam" id="PF17835">
    <property type="entry name" value="NOG1_N"/>
    <property type="match status" value="1"/>
</dbReference>
<sequence>GMKSSAQVSKNAPILIKAKKKESKRIKVAVDELMNRILKIIKMVPSIDNLPDFYKELASILVDIDKLKLSLGKLNGILPILSKLKREHLSRLRKIEFPKEGDRLRRAAFGRISSVIKKQDKNLKHLNDIRGDLRRIPTIDYTSPCIVVAGYPNVGKSSIVKNISTNKKIEVITKSPMVSDS</sequence>
<accession>X1CKI0</accession>
<name>X1CKI0_9ZZZZ</name>
<feature type="non-terminal residue" evidence="2">
    <location>
        <position position="1"/>
    </location>
</feature>
<evidence type="ECO:0000259" key="1">
    <source>
        <dbReference type="Pfam" id="PF17835"/>
    </source>
</evidence>
<comment type="caution">
    <text evidence="2">The sequence shown here is derived from an EMBL/GenBank/DDBJ whole genome shotgun (WGS) entry which is preliminary data.</text>
</comment>
<organism evidence="2">
    <name type="scientific">marine sediment metagenome</name>
    <dbReference type="NCBI Taxonomy" id="412755"/>
    <lineage>
        <taxon>unclassified sequences</taxon>
        <taxon>metagenomes</taxon>
        <taxon>ecological metagenomes</taxon>
    </lineage>
</organism>
<dbReference type="InterPro" id="IPR027417">
    <property type="entry name" value="P-loop_NTPase"/>
</dbReference>
<reference evidence="2" key="1">
    <citation type="journal article" date="2014" name="Front. Microbiol.">
        <title>High frequency of phylogenetically diverse reductive dehalogenase-homologous genes in deep subseafloor sedimentary metagenomes.</title>
        <authorList>
            <person name="Kawai M."/>
            <person name="Futagami T."/>
            <person name="Toyoda A."/>
            <person name="Takaki Y."/>
            <person name="Nishi S."/>
            <person name="Hori S."/>
            <person name="Arai W."/>
            <person name="Tsubouchi T."/>
            <person name="Morono Y."/>
            <person name="Uchiyama I."/>
            <person name="Ito T."/>
            <person name="Fujiyama A."/>
            <person name="Inagaki F."/>
            <person name="Takami H."/>
        </authorList>
    </citation>
    <scope>NUCLEOTIDE SEQUENCE</scope>
    <source>
        <strain evidence="2">Expedition CK06-06</strain>
    </source>
</reference>
<dbReference type="InterPro" id="IPR041623">
    <property type="entry name" value="NOG1_N"/>
</dbReference>
<proteinExistence type="predicted"/>
<dbReference type="EMBL" id="BART01033520">
    <property type="protein sequence ID" value="GAH08232.1"/>
    <property type="molecule type" value="Genomic_DNA"/>
</dbReference>